<evidence type="ECO:0000256" key="4">
    <source>
        <dbReference type="ARBA" id="ARBA00022692"/>
    </source>
</evidence>
<feature type="transmembrane region" description="Helical" evidence="8">
    <location>
        <begin position="97"/>
        <end position="121"/>
    </location>
</feature>
<dbReference type="EMBL" id="CAFBPD010000117">
    <property type="protein sequence ID" value="CAB5008566.1"/>
    <property type="molecule type" value="Genomic_DNA"/>
</dbReference>
<sequence length="348" mass="38394">MLLLLIALLVAVITTALTVKRRPWDAAMVALAPTVILAATVNWDLLPLAFAGCCLLLWSRSRPLAAGVLLGLAIAAKFYPLFFIGAFLVLTLRSGRWRAFGLLLAGTAASWLAVNLPFMIANAEGWSFFYRFSQERGEDFGSIWFAASQLGIGSIQPETLNPIASGLFLLLCLAIGILALTTARRPRLAQLLFLIVAAFVVTNKVYSPQYVLWLVPLAAMARPRWREFIIWQAGEVVYFVAIWWFLVGYGVTDTKGMTPQWYAVATLVHIAVTIWFAALIIRDMVKPDRDPVRTDGFDDDSDDPGGGVFDKAPDVFTLQRLRRSSYSGESISRTSSNRVVVNRTSAVT</sequence>
<feature type="region of interest" description="Disordered" evidence="7">
    <location>
        <begin position="292"/>
        <end position="311"/>
    </location>
</feature>
<dbReference type="PIRSF" id="PIRSF010361">
    <property type="entry name" value="UCP010361"/>
    <property type="match status" value="1"/>
</dbReference>
<evidence type="ECO:0000256" key="6">
    <source>
        <dbReference type="ARBA" id="ARBA00023136"/>
    </source>
</evidence>
<dbReference type="AlphaFoldDB" id="A0A6J7PTG7"/>
<feature type="transmembrane region" description="Helical" evidence="8">
    <location>
        <begin position="163"/>
        <end position="182"/>
    </location>
</feature>
<dbReference type="InterPro" id="IPR018584">
    <property type="entry name" value="GT87"/>
</dbReference>
<feature type="transmembrane region" description="Helical" evidence="8">
    <location>
        <begin position="228"/>
        <end position="249"/>
    </location>
</feature>
<feature type="transmembrane region" description="Helical" evidence="8">
    <location>
        <begin position="261"/>
        <end position="281"/>
    </location>
</feature>
<accession>A0A6J7PTG7</accession>
<feature type="transmembrane region" description="Helical" evidence="8">
    <location>
        <begin position="34"/>
        <end position="58"/>
    </location>
</feature>
<evidence type="ECO:0000256" key="3">
    <source>
        <dbReference type="ARBA" id="ARBA00022679"/>
    </source>
</evidence>
<feature type="transmembrane region" description="Helical" evidence="8">
    <location>
        <begin position="188"/>
        <end position="207"/>
    </location>
</feature>
<keyword evidence="2" id="KW-1003">Cell membrane</keyword>
<protein>
    <submittedName>
        <fullName evidence="9">Unannotated protein</fullName>
    </submittedName>
</protein>
<dbReference type="GO" id="GO:0005886">
    <property type="term" value="C:plasma membrane"/>
    <property type="evidence" value="ECO:0007669"/>
    <property type="project" value="UniProtKB-SubCell"/>
</dbReference>
<evidence type="ECO:0000256" key="2">
    <source>
        <dbReference type="ARBA" id="ARBA00022475"/>
    </source>
</evidence>
<proteinExistence type="predicted"/>
<organism evidence="9">
    <name type="scientific">freshwater metagenome</name>
    <dbReference type="NCBI Taxonomy" id="449393"/>
    <lineage>
        <taxon>unclassified sequences</taxon>
        <taxon>metagenomes</taxon>
        <taxon>ecological metagenomes</taxon>
    </lineage>
</organism>
<dbReference type="InterPro" id="IPR016570">
    <property type="entry name" value="UCP010361"/>
</dbReference>
<evidence type="ECO:0000313" key="9">
    <source>
        <dbReference type="EMBL" id="CAB5008566.1"/>
    </source>
</evidence>
<keyword evidence="6 8" id="KW-0472">Membrane</keyword>
<gene>
    <name evidence="9" type="ORF">UFOPK4061_00753</name>
</gene>
<reference evidence="9" key="1">
    <citation type="submission" date="2020-05" db="EMBL/GenBank/DDBJ databases">
        <authorList>
            <person name="Chiriac C."/>
            <person name="Salcher M."/>
            <person name="Ghai R."/>
            <person name="Kavagutti S V."/>
        </authorList>
    </citation>
    <scope>NUCLEOTIDE SEQUENCE</scope>
</reference>
<keyword evidence="4 8" id="KW-0812">Transmembrane</keyword>
<evidence type="ECO:0000256" key="1">
    <source>
        <dbReference type="ARBA" id="ARBA00004651"/>
    </source>
</evidence>
<dbReference type="Pfam" id="PF09594">
    <property type="entry name" value="GT87"/>
    <property type="match status" value="1"/>
</dbReference>
<keyword evidence="3" id="KW-0808">Transferase</keyword>
<evidence type="ECO:0000256" key="5">
    <source>
        <dbReference type="ARBA" id="ARBA00022989"/>
    </source>
</evidence>
<name>A0A6J7PTG7_9ZZZZ</name>
<keyword evidence="5 8" id="KW-1133">Transmembrane helix</keyword>
<feature type="transmembrane region" description="Helical" evidence="8">
    <location>
        <begin position="65"/>
        <end position="91"/>
    </location>
</feature>
<evidence type="ECO:0000256" key="8">
    <source>
        <dbReference type="SAM" id="Phobius"/>
    </source>
</evidence>
<evidence type="ECO:0000256" key="7">
    <source>
        <dbReference type="SAM" id="MobiDB-lite"/>
    </source>
</evidence>
<comment type="subcellular location">
    <subcellularLocation>
        <location evidence="1">Cell membrane</location>
        <topology evidence="1">Multi-pass membrane protein</topology>
    </subcellularLocation>
</comment>
<dbReference type="GO" id="GO:0016758">
    <property type="term" value="F:hexosyltransferase activity"/>
    <property type="evidence" value="ECO:0007669"/>
    <property type="project" value="InterPro"/>
</dbReference>